<evidence type="ECO:0000259" key="6">
    <source>
        <dbReference type="PROSITE" id="PS51387"/>
    </source>
</evidence>
<dbReference type="InterPro" id="IPR036318">
    <property type="entry name" value="FAD-bd_PCMH-like_sf"/>
</dbReference>
<dbReference type="PROSITE" id="PS51387">
    <property type="entry name" value="FAD_PCMH"/>
    <property type="match status" value="1"/>
</dbReference>
<organism evidence="7 8">
    <name type="scientific">Sarocladium strictum</name>
    <name type="common">Black bundle disease fungus</name>
    <name type="synonym">Acremonium strictum</name>
    <dbReference type="NCBI Taxonomy" id="5046"/>
    <lineage>
        <taxon>Eukaryota</taxon>
        <taxon>Fungi</taxon>
        <taxon>Dikarya</taxon>
        <taxon>Ascomycota</taxon>
        <taxon>Pezizomycotina</taxon>
        <taxon>Sordariomycetes</taxon>
        <taxon>Hypocreomycetidae</taxon>
        <taxon>Hypocreales</taxon>
        <taxon>Sarocladiaceae</taxon>
        <taxon>Sarocladium</taxon>
    </lineage>
</organism>
<feature type="signal peptide" evidence="5">
    <location>
        <begin position="1"/>
        <end position="21"/>
    </location>
</feature>
<dbReference type="InterPro" id="IPR016166">
    <property type="entry name" value="FAD-bd_PCMH"/>
</dbReference>
<dbReference type="AlphaFoldDB" id="A0AA39GI03"/>
<accession>A0AA39GI03</accession>
<evidence type="ECO:0000256" key="5">
    <source>
        <dbReference type="SAM" id="SignalP"/>
    </source>
</evidence>
<protein>
    <recommendedName>
        <fullName evidence="6">FAD-binding PCMH-type domain-containing protein</fullName>
    </recommendedName>
</protein>
<name>A0AA39GI03_SARSR</name>
<dbReference type="Gene3D" id="3.40.462.20">
    <property type="match status" value="1"/>
</dbReference>
<dbReference type="Pfam" id="PF08031">
    <property type="entry name" value="BBE"/>
    <property type="match status" value="1"/>
</dbReference>
<dbReference type="InterPro" id="IPR016167">
    <property type="entry name" value="FAD-bd_PCMH_sub1"/>
</dbReference>
<evidence type="ECO:0000256" key="2">
    <source>
        <dbReference type="ARBA" id="ARBA00022630"/>
    </source>
</evidence>
<reference evidence="7" key="1">
    <citation type="submission" date="2022-10" db="EMBL/GenBank/DDBJ databases">
        <title>Determination and structural analysis of whole genome sequence of Sarocladium strictum F4-1.</title>
        <authorList>
            <person name="Hu L."/>
            <person name="Jiang Y."/>
        </authorList>
    </citation>
    <scope>NUCLEOTIDE SEQUENCE</scope>
    <source>
        <strain evidence="7">F4-1</strain>
    </source>
</reference>
<dbReference type="Proteomes" id="UP001175261">
    <property type="component" value="Unassembled WGS sequence"/>
</dbReference>
<feature type="chain" id="PRO_5041307472" description="FAD-binding PCMH-type domain-containing protein" evidence="5">
    <location>
        <begin position="22"/>
        <end position="477"/>
    </location>
</feature>
<dbReference type="Pfam" id="PF01565">
    <property type="entry name" value="FAD_binding_4"/>
    <property type="match status" value="1"/>
</dbReference>
<dbReference type="InterPro" id="IPR006094">
    <property type="entry name" value="Oxid_FAD_bind_N"/>
</dbReference>
<dbReference type="Gene3D" id="3.30.465.10">
    <property type="match status" value="1"/>
</dbReference>
<evidence type="ECO:0000313" key="8">
    <source>
        <dbReference type="Proteomes" id="UP001175261"/>
    </source>
</evidence>
<keyword evidence="8" id="KW-1185">Reference proteome</keyword>
<dbReference type="GO" id="GO:0016491">
    <property type="term" value="F:oxidoreductase activity"/>
    <property type="evidence" value="ECO:0007669"/>
    <property type="project" value="UniProtKB-KW"/>
</dbReference>
<dbReference type="PANTHER" id="PTHR42973:SF7">
    <property type="entry name" value="FAD-BINDING PCMH-TYPE DOMAIN-CONTAINING PROTEIN"/>
    <property type="match status" value="1"/>
</dbReference>
<comment type="similarity">
    <text evidence="1">Belongs to the oxygen-dependent FAD-linked oxidoreductase family.</text>
</comment>
<keyword evidence="3" id="KW-0274">FAD</keyword>
<evidence type="ECO:0000256" key="4">
    <source>
        <dbReference type="ARBA" id="ARBA00023002"/>
    </source>
</evidence>
<gene>
    <name evidence="7" type="ORF">NLU13_5187</name>
</gene>
<evidence type="ECO:0000256" key="3">
    <source>
        <dbReference type="ARBA" id="ARBA00022827"/>
    </source>
</evidence>
<dbReference type="InterPro" id="IPR012951">
    <property type="entry name" value="BBE"/>
</dbReference>
<dbReference type="InterPro" id="IPR050416">
    <property type="entry name" value="FAD-linked_Oxidoreductase"/>
</dbReference>
<evidence type="ECO:0000313" key="7">
    <source>
        <dbReference type="EMBL" id="KAK0386874.1"/>
    </source>
</evidence>
<comment type="caution">
    <text evidence="7">The sequence shown here is derived from an EMBL/GenBank/DDBJ whole genome shotgun (WGS) entry which is preliminary data.</text>
</comment>
<dbReference type="Gene3D" id="3.30.43.10">
    <property type="entry name" value="Uridine Diphospho-n-acetylenolpyruvylglucosamine Reductase, domain 2"/>
    <property type="match status" value="1"/>
</dbReference>
<dbReference type="GO" id="GO:0071949">
    <property type="term" value="F:FAD binding"/>
    <property type="evidence" value="ECO:0007669"/>
    <property type="project" value="InterPro"/>
</dbReference>
<proteinExistence type="inferred from homology"/>
<dbReference type="PANTHER" id="PTHR42973">
    <property type="entry name" value="BINDING OXIDOREDUCTASE, PUTATIVE (AFU_ORTHOLOGUE AFUA_1G17690)-RELATED"/>
    <property type="match status" value="1"/>
</dbReference>
<dbReference type="EMBL" id="JAPDFR010000004">
    <property type="protein sequence ID" value="KAK0386874.1"/>
    <property type="molecule type" value="Genomic_DNA"/>
</dbReference>
<feature type="domain" description="FAD-binding PCMH-type" evidence="6">
    <location>
        <begin position="55"/>
        <end position="226"/>
    </location>
</feature>
<sequence length="477" mass="50886">MAILSIRGLVVGLQLLSVAASAAIDLTTRSIASDLQGLVGRSSVKIQVRERWNLVDAPEVLVAVSPVCESDVKAVIKYVVAKKLPLVPQSGGNGWAFFSQNGPAVLLNLAGLNQVSVSADKQSALIGGGAIVSDVVAAADAAGVLIMTANCNCLGALGAGLGGGFGNLVGEYGMAVDNVISLRVITPKGEAIDVSRTSHPDLFWAMRGAAANFGIVTYAKVKAVPTTDRTSWIFSMTFDGSRITEVAQAIQGMPLLPNQVVFFILANSGDANNTPTVLLTGFLRQGNETSGRKAFAPLFDLGPNTNSSAVTPYTGWNKANDFFCARGDRKPAYHTSLHSMTSPDWDAVWDLYADFQQKPTAQNTAVLVEVYNYEKAKSVGRGATAVSDELRFNSFAQAVVIPWYTDASLDDTAFAFASKVRDIWAYPYNAKTNNAYINFAHGDEELTAIYGSSLPRLQALKKKYDPGNLLVHWFSLA</sequence>
<keyword evidence="4" id="KW-0560">Oxidoreductase</keyword>
<keyword evidence="2" id="KW-0285">Flavoprotein</keyword>
<keyword evidence="5" id="KW-0732">Signal</keyword>
<dbReference type="SUPFAM" id="SSF56176">
    <property type="entry name" value="FAD-binding/transporter-associated domain-like"/>
    <property type="match status" value="1"/>
</dbReference>
<evidence type="ECO:0000256" key="1">
    <source>
        <dbReference type="ARBA" id="ARBA00005466"/>
    </source>
</evidence>
<dbReference type="InterPro" id="IPR016169">
    <property type="entry name" value="FAD-bd_PCMH_sub2"/>
</dbReference>